<dbReference type="Pfam" id="PF01479">
    <property type="entry name" value="S4"/>
    <property type="match status" value="1"/>
</dbReference>
<comment type="catalytic activity">
    <reaction evidence="3">
        <text>uridine(2605) in 23S rRNA = pseudouridine(2605) in 23S rRNA</text>
        <dbReference type="Rhea" id="RHEA:42520"/>
        <dbReference type="Rhea" id="RHEA-COMP:10095"/>
        <dbReference type="Rhea" id="RHEA-COMP:10096"/>
        <dbReference type="ChEBI" id="CHEBI:65314"/>
        <dbReference type="ChEBI" id="CHEBI:65315"/>
        <dbReference type="EC" id="5.4.99.22"/>
    </reaction>
</comment>
<dbReference type="RefSeq" id="WP_217334842.1">
    <property type="nucleotide sequence ID" value="NZ_JAHQZT010000009.1"/>
</dbReference>
<proteinExistence type="inferred from homology"/>
<reference evidence="9 10" key="1">
    <citation type="submission" date="2021-06" db="EMBL/GenBank/DDBJ databases">
        <title>Bacterium isolated from marine sediment.</title>
        <authorList>
            <person name="Zhu K.-L."/>
            <person name="Du Z.-J."/>
            <person name="Liang Q.-Y."/>
        </authorList>
    </citation>
    <scope>NUCLEOTIDE SEQUENCE [LARGE SCALE GENOMIC DNA]</scope>
    <source>
        <strain evidence="9 10">A346</strain>
    </source>
</reference>
<dbReference type="PROSITE" id="PS01149">
    <property type="entry name" value="PSI_RSU"/>
    <property type="match status" value="1"/>
</dbReference>
<comment type="function">
    <text evidence="4">Responsible for synthesis of pseudouridine from uracil-2605 in 23S ribosomal RNA.</text>
</comment>
<comment type="caution">
    <text evidence="9">The sequence shown here is derived from an EMBL/GenBank/DDBJ whole genome shotgun (WGS) entry which is preliminary data.</text>
</comment>
<comment type="similarity">
    <text evidence="6">Belongs to the pseudouridine synthase RsuA family.</text>
</comment>
<dbReference type="InterPro" id="IPR000748">
    <property type="entry name" value="PsdUridine_synth_RsuA/RluB/E/F"/>
</dbReference>
<dbReference type="PANTHER" id="PTHR47683:SF3">
    <property type="entry name" value="RIBOSOMAL LARGE SUBUNIT PSEUDOURIDINE SYNTHASE B"/>
    <property type="match status" value="1"/>
</dbReference>
<dbReference type="NCBIfam" id="NF007976">
    <property type="entry name" value="PRK10700.1"/>
    <property type="match status" value="1"/>
</dbReference>
<dbReference type="SMART" id="SM00363">
    <property type="entry name" value="S4"/>
    <property type="match status" value="1"/>
</dbReference>
<evidence type="ECO:0000256" key="3">
    <source>
        <dbReference type="ARBA" id="ARBA00036944"/>
    </source>
</evidence>
<feature type="domain" description="RNA-binding S4" evidence="8">
    <location>
        <begin position="4"/>
        <end position="64"/>
    </location>
</feature>
<dbReference type="EC" id="5.4.99.-" evidence="6"/>
<evidence type="ECO:0000256" key="6">
    <source>
        <dbReference type="RuleBase" id="RU003887"/>
    </source>
</evidence>
<evidence type="ECO:0000256" key="1">
    <source>
        <dbReference type="ARBA" id="ARBA00022884"/>
    </source>
</evidence>
<evidence type="ECO:0000256" key="2">
    <source>
        <dbReference type="ARBA" id="ARBA00023235"/>
    </source>
</evidence>
<evidence type="ECO:0000259" key="8">
    <source>
        <dbReference type="SMART" id="SM00363"/>
    </source>
</evidence>
<protein>
    <recommendedName>
        <fullName evidence="6">Pseudouridine synthase</fullName>
        <ecNumber evidence="6">5.4.99.-</ecNumber>
    </recommendedName>
</protein>
<dbReference type="CDD" id="cd02556">
    <property type="entry name" value="PseudoU_synth_RluB"/>
    <property type="match status" value="1"/>
</dbReference>
<evidence type="ECO:0000256" key="4">
    <source>
        <dbReference type="ARBA" id="ARBA00037383"/>
    </source>
</evidence>
<sequence>MQDEKLQKVLARSGFGSRREMERWIESGRIMLNDQPATLGDRVSAQDRVCVDGKEVALTFAATAERRVLVYNKPLGEVCTRHDPEGRPTVFDNLPPLKQGRWVAIGRLDINTSGLLIFTTDGELANRMMHPSMQIDREYAVRVLGDVDDAMLERLQQGVLLEDGMARFTDVRYFDGEGANKWYHCVVMEGRNREVRRLWESQGAQVNRLKRVRFGPVFLPSDIKVGTWRELAPKEVELLARELELDSARTHRPTPLESEREQRLYKRQRVRQAVIKGQSEEDKPRTPGKSRTKARSVGKRNSGNKRGRRV</sequence>
<accession>A0ABS6MAU9</accession>
<evidence type="ECO:0000256" key="5">
    <source>
        <dbReference type="PROSITE-ProRule" id="PRU00182"/>
    </source>
</evidence>
<organism evidence="9 10">
    <name type="scientific">Marinobacterium weihaiense</name>
    <dbReference type="NCBI Taxonomy" id="2851016"/>
    <lineage>
        <taxon>Bacteria</taxon>
        <taxon>Pseudomonadati</taxon>
        <taxon>Pseudomonadota</taxon>
        <taxon>Gammaproteobacteria</taxon>
        <taxon>Oceanospirillales</taxon>
        <taxon>Oceanospirillaceae</taxon>
        <taxon>Marinobacterium</taxon>
    </lineage>
</organism>
<evidence type="ECO:0000256" key="7">
    <source>
        <dbReference type="SAM" id="MobiDB-lite"/>
    </source>
</evidence>
<dbReference type="EMBL" id="JAHQZT010000009">
    <property type="protein sequence ID" value="MBV0933421.1"/>
    <property type="molecule type" value="Genomic_DNA"/>
</dbReference>
<keyword evidence="2 6" id="KW-0413">Isomerase</keyword>
<dbReference type="PANTHER" id="PTHR47683">
    <property type="entry name" value="PSEUDOURIDINE SYNTHASE FAMILY PROTEIN-RELATED"/>
    <property type="match status" value="1"/>
</dbReference>
<name>A0ABS6MAU9_9GAMM</name>
<gene>
    <name evidence="9" type="ORF">KTN04_08740</name>
</gene>
<keyword evidence="1 5" id="KW-0694">RNA-binding</keyword>
<feature type="region of interest" description="Disordered" evidence="7">
    <location>
        <begin position="249"/>
        <end position="310"/>
    </location>
</feature>
<dbReference type="Proteomes" id="UP000755551">
    <property type="component" value="Unassembled WGS sequence"/>
</dbReference>
<dbReference type="NCBIfam" id="TIGR00093">
    <property type="entry name" value="pseudouridine synthase"/>
    <property type="match status" value="1"/>
</dbReference>
<dbReference type="Pfam" id="PF00849">
    <property type="entry name" value="PseudoU_synth_2"/>
    <property type="match status" value="1"/>
</dbReference>
<dbReference type="InterPro" id="IPR050343">
    <property type="entry name" value="RsuA_PseudoU_synthase"/>
</dbReference>
<evidence type="ECO:0000313" key="9">
    <source>
        <dbReference type="EMBL" id="MBV0933421.1"/>
    </source>
</evidence>
<dbReference type="PROSITE" id="PS50889">
    <property type="entry name" value="S4"/>
    <property type="match status" value="1"/>
</dbReference>
<dbReference type="InterPro" id="IPR006145">
    <property type="entry name" value="PsdUridine_synth_RsuA/RluA"/>
</dbReference>
<keyword evidence="10" id="KW-1185">Reference proteome</keyword>
<feature type="compositionally biased region" description="Basic residues" evidence="7">
    <location>
        <begin position="286"/>
        <end position="310"/>
    </location>
</feature>
<dbReference type="InterPro" id="IPR018496">
    <property type="entry name" value="PsdUridine_synth_RsuA/RluB_CS"/>
</dbReference>
<evidence type="ECO:0000313" key="10">
    <source>
        <dbReference type="Proteomes" id="UP000755551"/>
    </source>
</evidence>
<dbReference type="InterPro" id="IPR002942">
    <property type="entry name" value="S4_RNA-bd"/>
</dbReference>
<dbReference type="CDD" id="cd00165">
    <property type="entry name" value="S4"/>
    <property type="match status" value="1"/>
</dbReference>